<dbReference type="InterPro" id="IPR038604">
    <property type="entry name" value="HopJ_sf"/>
</dbReference>
<dbReference type="AlphaFoldDB" id="A0A0M4NVC8"/>
<dbReference type="InterPro" id="IPR014984">
    <property type="entry name" value="HopJ"/>
</dbReference>
<dbReference type="KEGG" id="tho:SP60_00435"/>
<dbReference type="EMBL" id="CP010552">
    <property type="protein sequence ID" value="ALE51856.1"/>
    <property type="molecule type" value="Genomic_DNA"/>
</dbReference>
<gene>
    <name evidence="1" type="ORF">SP60_00435</name>
</gene>
<keyword evidence="2" id="KW-1185">Reference proteome</keyword>
<dbReference type="Proteomes" id="UP000058020">
    <property type="component" value="Chromosome"/>
</dbReference>
<dbReference type="Gene3D" id="3.20.160.10">
    <property type="entry name" value="vpa0580 domain like"/>
    <property type="match status" value="1"/>
</dbReference>
<dbReference type="STRING" id="1705394.SP60_00435"/>
<evidence type="ECO:0000313" key="2">
    <source>
        <dbReference type="Proteomes" id="UP000058020"/>
    </source>
</evidence>
<evidence type="ECO:0000313" key="1">
    <source>
        <dbReference type="EMBL" id="ALE51856.1"/>
    </source>
</evidence>
<protein>
    <recommendedName>
        <fullName evidence="3">Type III effector</fullName>
    </recommendedName>
</protein>
<organism evidence="1 2">
    <name type="scientific">Candidatus Thioglobus autotrophicus</name>
    <dbReference type="NCBI Taxonomy" id="1705394"/>
    <lineage>
        <taxon>Bacteria</taxon>
        <taxon>Pseudomonadati</taxon>
        <taxon>Pseudomonadota</taxon>
        <taxon>Gammaproteobacteria</taxon>
        <taxon>Candidatus Pseudothioglobaceae</taxon>
        <taxon>Candidatus Thioglobus</taxon>
    </lineage>
</organism>
<accession>A0A0M4NVC8</accession>
<name>A0A0M4NVC8_9GAMM</name>
<dbReference type="RefSeq" id="WP_053950768.1">
    <property type="nucleotide sequence ID" value="NZ_CP010552.1"/>
</dbReference>
<reference evidence="1 2" key="1">
    <citation type="journal article" date="2015" name="Genome Announc.">
        <title>Genome Sequence of 'Candidatus Thioglobus autotrophica' Strain EF1, a Chemoautotroph from the SUP05 Clade of Marine Gammaproteobacteria.</title>
        <authorList>
            <person name="Shah V."/>
            <person name="Morris R.M."/>
        </authorList>
    </citation>
    <scope>NUCLEOTIDE SEQUENCE [LARGE SCALE GENOMIC DNA]</scope>
    <source>
        <strain evidence="1 2">EF1</strain>
    </source>
</reference>
<sequence length="114" mass="13117">MGLTQEEYLEELRSGARMRFEDLIELIDDDYDYTPASFTNGETENSVDENQGSAKLFCFAAIHQLTQLETLHCFGQYYQDVLSSPKSDSHANIRNFMTYGWEGLKFDSPVLSRK</sequence>
<dbReference type="Pfam" id="PF08888">
    <property type="entry name" value="HopJ"/>
    <property type="match status" value="1"/>
</dbReference>
<evidence type="ECO:0008006" key="3">
    <source>
        <dbReference type="Google" id="ProtNLM"/>
    </source>
</evidence>
<proteinExistence type="predicted"/>
<dbReference type="OrthoDB" id="9790826at2"/>